<dbReference type="AlphaFoldDB" id="A0A5B0DYN4"/>
<gene>
    <name evidence="2" type="ORF">FPY71_01845</name>
</gene>
<protein>
    <submittedName>
        <fullName evidence="2">CoA transferase</fullName>
    </submittedName>
</protein>
<reference evidence="2 3" key="1">
    <citation type="submission" date="2019-08" db="EMBL/GenBank/DDBJ databases">
        <title>Aureimonas fodiniaquatilis sp. nov., isolated from a coal mine wastewater.</title>
        <authorList>
            <person name="Kim W."/>
        </authorList>
    </citation>
    <scope>NUCLEOTIDE SEQUENCE [LARGE SCALE GENOMIC DNA]</scope>
    <source>
        <strain evidence="2 3">CAU 1482</strain>
    </source>
</reference>
<organism evidence="2 3">
    <name type="scientific">Aureimonas fodinaquatilis</name>
    <dbReference type="NCBI Taxonomy" id="2565783"/>
    <lineage>
        <taxon>Bacteria</taxon>
        <taxon>Pseudomonadati</taxon>
        <taxon>Pseudomonadota</taxon>
        <taxon>Alphaproteobacteria</taxon>
        <taxon>Hyphomicrobiales</taxon>
        <taxon>Aurantimonadaceae</taxon>
        <taxon>Aureimonas</taxon>
    </lineage>
</organism>
<evidence type="ECO:0000313" key="3">
    <source>
        <dbReference type="Proteomes" id="UP000324738"/>
    </source>
</evidence>
<dbReference type="PANTHER" id="PTHR48207">
    <property type="entry name" value="SUCCINATE--HYDROXYMETHYLGLUTARATE COA-TRANSFERASE"/>
    <property type="match status" value="1"/>
</dbReference>
<dbReference type="InterPro" id="IPR003673">
    <property type="entry name" value="CoA-Trfase_fam_III"/>
</dbReference>
<accession>A0A5B0DYN4</accession>
<dbReference type="Proteomes" id="UP000324738">
    <property type="component" value="Unassembled WGS sequence"/>
</dbReference>
<comment type="caution">
    <text evidence="2">The sequence shown here is derived from an EMBL/GenBank/DDBJ whole genome shotgun (WGS) entry which is preliminary data.</text>
</comment>
<dbReference type="Pfam" id="PF02515">
    <property type="entry name" value="CoA_transf_3"/>
    <property type="match status" value="1"/>
</dbReference>
<dbReference type="Gene3D" id="3.40.50.10540">
    <property type="entry name" value="Crotonobetainyl-coa:carnitine coa-transferase, domain 1"/>
    <property type="match status" value="1"/>
</dbReference>
<dbReference type="PANTHER" id="PTHR48207:SF4">
    <property type="entry name" value="BLL6097 PROTEIN"/>
    <property type="match status" value="1"/>
</dbReference>
<name>A0A5B0DYN4_9HYPH</name>
<dbReference type="SUPFAM" id="SSF89796">
    <property type="entry name" value="CoA-transferase family III (CaiB/BaiF)"/>
    <property type="match status" value="1"/>
</dbReference>
<evidence type="ECO:0000256" key="1">
    <source>
        <dbReference type="ARBA" id="ARBA00022679"/>
    </source>
</evidence>
<evidence type="ECO:0000313" key="2">
    <source>
        <dbReference type="EMBL" id="KAA0971894.1"/>
    </source>
</evidence>
<dbReference type="EMBL" id="VTWH01000001">
    <property type="protein sequence ID" value="KAA0971894.1"/>
    <property type="molecule type" value="Genomic_DNA"/>
</dbReference>
<keyword evidence="1 2" id="KW-0808">Transferase</keyword>
<proteinExistence type="predicted"/>
<dbReference type="InterPro" id="IPR050483">
    <property type="entry name" value="CoA-transferase_III_domain"/>
</dbReference>
<dbReference type="InterPro" id="IPR023606">
    <property type="entry name" value="CoA-Trfase_III_dom_1_sf"/>
</dbReference>
<sequence length="398" mass="42425">MILEGMRVLNFCHYLQGPAAMQYLADMGAEVIKIEPPKGAFERHWAGAGTARVGGVSALYLAGNRNVLSIAVDLKHPEATDVVHRLIGRTHVLAENYRPGTLDRLGLGYEQVKARKPDIIYASASGFGSTGPLVRRPGQDLLVQAMSGLARATGDGRVPVPVGLAAVDQHGAALMALSITGAYAKWQATGLGTRVESSLFSAAIDLQNESIVTYHAAGLGSRSMPRDPHLATWYHEAPYGVYAVKDAFVALSMTKVEALADALNSDRLKALVDLDPFVERDIIASETADVLREWSFDALSEALDSGGIWFARVEDYEDLAANPQAAHNGAFQTMPVNDAQATLVSHPVSYNGEVPGIRTMALSAGADTRSVLENAGFDGSEVADLIRNNVVFTPDDAA</sequence>
<dbReference type="Gene3D" id="3.30.1540.10">
    <property type="entry name" value="formyl-coa transferase, domain 3"/>
    <property type="match status" value="1"/>
</dbReference>
<dbReference type="InterPro" id="IPR044855">
    <property type="entry name" value="CoA-Trfase_III_dom3_sf"/>
</dbReference>
<dbReference type="GO" id="GO:0008410">
    <property type="term" value="F:CoA-transferase activity"/>
    <property type="evidence" value="ECO:0007669"/>
    <property type="project" value="TreeGrafter"/>
</dbReference>
<keyword evidence="3" id="KW-1185">Reference proteome</keyword>